<organism evidence="1 2">
    <name type="scientific">Ambrosiozyma monospora</name>
    <name type="common">Yeast</name>
    <name type="synonym">Endomycopsis monosporus</name>
    <dbReference type="NCBI Taxonomy" id="43982"/>
    <lineage>
        <taxon>Eukaryota</taxon>
        <taxon>Fungi</taxon>
        <taxon>Dikarya</taxon>
        <taxon>Ascomycota</taxon>
        <taxon>Saccharomycotina</taxon>
        <taxon>Pichiomycetes</taxon>
        <taxon>Pichiales</taxon>
        <taxon>Pichiaceae</taxon>
        <taxon>Ambrosiozyma</taxon>
    </lineage>
</organism>
<comment type="caution">
    <text evidence="1">The sequence shown here is derived from an EMBL/GenBank/DDBJ whole genome shotgun (WGS) entry which is preliminary data.</text>
</comment>
<reference evidence="1" key="1">
    <citation type="submission" date="2023-04" db="EMBL/GenBank/DDBJ databases">
        <title>Ambrosiozyma monospora NBRC 1965.</title>
        <authorList>
            <person name="Ichikawa N."/>
            <person name="Sato H."/>
            <person name="Tonouchi N."/>
        </authorList>
    </citation>
    <scope>NUCLEOTIDE SEQUENCE</scope>
    <source>
        <strain evidence="1">NBRC 1965</strain>
    </source>
</reference>
<keyword evidence="2" id="KW-1185">Reference proteome</keyword>
<accession>A0A9W6YWN6</accession>
<protein>
    <submittedName>
        <fullName evidence="1">Unnamed protein product</fullName>
    </submittedName>
</protein>
<sequence length="586" mass="68754">MSTQLPPNALIKYNQKHDSNFRFLLNEMNELVNTHRKMPENDVRSELCYKFEHLRKAYSYDSISQTEALLSTPFLQEFSQLIRTTNGDFTLLTNICKLLTSLLKSCVRFKDFLPNLTPNIVTVVEGTLSTFQRSKDLVKYQCINSMVLQALSTYKHCPFLIEVWFSKSASRIHSFPSFDYVVEHCYYYQDDFSDSSYKTRLLKAMLGLCSICDPAGTLLYDIKLENALLCFPSSLICSPSTPTKYIRQVSSSTVIPEQFSDNSIFHKYRQTLFYFISISKSCSDNNITLFYLDKLRQYLISVLEKYYYERSEVFCSYFYETFKILLVSTCSVENRNIIKSIFADFRFQFLIWSNLLCFNEIAFGHEFDKLVSRHSHRGVIEFLEMLFNSNCETIQECIWLENENHYISAENWFLKYAFYAQGNEKVMSIALSLKECMKFFTRECNAGFTLNIHVMFYHFLLARMNLFYFYFPSENKVFLDLIDALIIRTRGKLISGGSPLVESIKRLDAFRDTNKKLTTEWVCFPLSSISSLSNFEELQLWIEELNRNTSKAKIITRSYDENRMILSNFCLHCYCQLKASRIVFNP</sequence>
<dbReference type="Proteomes" id="UP001165063">
    <property type="component" value="Unassembled WGS sequence"/>
</dbReference>
<dbReference type="EMBL" id="BSXU01001829">
    <property type="protein sequence ID" value="GMG31474.1"/>
    <property type="molecule type" value="Genomic_DNA"/>
</dbReference>
<name>A0A9W6YWN6_AMBMO</name>
<dbReference type="AlphaFoldDB" id="A0A9W6YWN6"/>
<evidence type="ECO:0000313" key="1">
    <source>
        <dbReference type="EMBL" id="GMG31474.1"/>
    </source>
</evidence>
<gene>
    <name evidence="1" type="ORF">Amon01_000399000</name>
</gene>
<evidence type="ECO:0000313" key="2">
    <source>
        <dbReference type="Proteomes" id="UP001165063"/>
    </source>
</evidence>
<proteinExistence type="predicted"/>